<dbReference type="InterPro" id="IPR019236">
    <property type="entry name" value="APP1_cat"/>
</dbReference>
<dbReference type="EMBL" id="JBEPMM010000001">
    <property type="protein sequence ID" value="MET3690726.1"/>
    <property type="molecule type" value="Genomic_DNA"/>
</dbReference>
<organism evidence="3 4">
    <name type="scientific">Methylobacterium goesingense</name>
    <dbReference type="NCBI Taxonomy" id="243690"/>
    <lineage>
        <taxon>Bacteria</taxon>
        <taxon>Pseudomonadati</taxon>
        <taxon>Pseudomonadota</taxon>
        <taxon>Alphaproteobacteria</taxon>
        <taxon>Hyphomicrobiales</taxon>
        <taxon>Methylobacteriaceae</taxon>
        <taxon>Methylobacterium</taxon>
    </lineage>
</organism>
<protein>
    <submittedName>
        <fullName evidence="3">Phosphatidate phosphatase APP1</fullName>
    </submittedName>
</protein>
<feature type="domain" description="Phosphatidate phosphatase APP1 catalytic" evidence="2">
    <location>
        <begin position="154"/>
        <end position="308"/>
    </location>
</feature>
<dbReference type="PANTHER" id="PTHR28208:SF3">
    <property type="entry name" value="PHOSPHATIDATE PHOSPHATASE APP1"/>
    <property type="match status" value="1"/>
</dbReference>
<dbReference type="PANTHER" id="PTHR28208">
    <property type="entry name" value="PHOSPHATIDATE PHOSPHATASE APP1"/>
    <property type="match status" value="1"/>
</dbReference>
<evidence type="ECO:0000313" key="4">
    <source>
        <dbReference type="Proteomes" id="UP001549145"/>
    </source>
</evidence>
<feature type="region of interest" description="Disordered" evidence="1">
    <location>
        <begin position="390"/>
        <end position="411"/>
    </location>
</feature>
<reference evidence="3 4" key="1">
    <citation type="submission" date="2024-06" db="EMBL/GenBank/DDBJ databases">
        <title>Genomic Encyclopedia of Type Strains, Phase IV (KMG-IV): sequencing the most valuable type-strain genomes for metagenomic binning, comparative biology and taxonomic classification.</title>
        <authorList>
            <person name="Goeker M."/>
        </authorList>
    </citation>
    <scope>NUCLEOTIDE SEQUENCE [LARGE SCALE GENOMIC DNA]</scope>
    <source>
        <strain evidence="3 4">DSM 21331</strain>
    </source>
</reference>
<evidence type="ECO:0000256" key="1">
    <source>
        <dbReference type="SAM" id="MobiDB-lite"/>
    </source>
</evidence>
<proteinExistence type="predicted"/>
<gene>
    <name evidence="3" type="ORF">ABID43_000245</name>
</gene>
<evidence type="ECO:0000259" key="2">
    <source>
        <dbReference type="Pfam" id="PF09949"/>
    </source>
</evidence>
<name>A0ABV2KYU1_9HYPH</name>
<dbReference type="Proteomes" id="UP001549145">
    <property type="component" value="Unassembled WGS sequence"/>
</dbReference>
<accession>A0ABV2KYU1</accession>
<comment type="caution">
    <text evidence="3">The sequence shown here is derived from an EMBL/GenBank/DDBJ whole genome shotgun (WGS) entry which is preliminary data.</text>
</comment>
<sequence length="411" mass="45180">MSRSGASRLARVALRALRLFAKPVRRSQGRAGTVVETYRGYGSRDEVFLIGRVFRQSQRAASAADAGWAAELRDIRRRITRRKVAGAVLTARFFGCEEQVVTDRDGYFRVHLRPNLPAPPEASWHLMELDLAGPEPVRAKGQVFIPSAACRRVVISDIDDTIMRTGVANKAKMLWRLFVEDAENRVAFPGAAALYRALYAGPCGAEGNPMLYVSRAPWGIYDMLSEFFLMHRIPVGPVLFLREWGLSWSSPLPRRAEDHKRELIERMLALYHDLPFVLIGDSGQHDPEVYAEIVAAHPGRVAAVYIRNVSQGSGRLDEIARLAEAVEADGSSLVLAADSLAMAEHAVERGLIHADAIADVAREWNADGAVPETRRRAGRTRARALRKVLGDAGATPPNVVVEPARSDPPGG</sequence>
<dbReference type="Pfam" id="PF09949">
    <property type="entry name" value="APP1_cat"/>
    <property type="match status" value="1"/>
</dbReference>
<evidence type="ECO:0000313" key="3">
    <source>
        <dbReference type="EMBL" id="MET3690726.1"/>
    </source>
</evidence>
<keyword evidence="4" id="KW-1185">Reference proteome</keyword>
<dbReference type="InterPro" id="IPR052935">
    <property type="entry name" value="Mg2+_PAP"/>
</dbReference>